<feature type="compositionally biased region" description="Low complexity" evidence="1">
    <location>
        <begin position="285"/>
        <end position="294"/>
    </location>
</feature>
<feature type="region of interest" description="Disordered" evidence="1">
    <location>
        <begin position="140"/>
        <end position="181"/>
    </location>
</feature>
<feature type="compositionally biased region" description="Basic and acidic residues" evidence="1">
    <location>
        <begin position="22"/>
        <end position="35"/>
    </location>
</feature>
<dbReference type="EMBL" id="VLLP01000001">
    <property type="protein sequence ID" value="TWJ30380.1"/>
    <property type="molecule type" value="Genomic_DNA"/>
</dbReference>
<evidence type="ECO:0000313" key="2">
    <source>
        <dbReference type="EMBL" id="TWJ30380.1"/>
    </source>
</evidence>
<dbReference type="Proteomes" id="UP000319728">
    <property type="component" value="Unassembled WGS sequence"/>
</dbReference>
<comment type="caution">
    <text evidence="2">The sequence shown here is derived from an EMBL/GenBank/DDBJ whole genome shotgun (WGS) entry which is preliminary data.</text>
</comment>
<sequence>MILRSVIPADRHVPCDAGRSGGADRHEMTPHHQHQIDRDTVERLLDGAAVDRRRVPDDLVRLLDAVRAAPLTEELRGEHLAVRAFHTARLTPARRPSPHPALRGTLARLLAAKTTIAALAVAATGGMALATVQGVVPNPLRPAPPATTAPTHGPSPGSDPGRVRTSPTGKPPAPELVDSCRAWRDARATDPERTLRNPTFAPLVRAAGGRDGVDAWCDTVLGGNGTPGPPAGRPTTGPGAPASGRPHPSPSLPAAPTTRPAVPSTRPTGQLTVPTPLPTVPTPLPTVSTPPTDDLPGRPGHTTGPPAPVDALPEPTGAGGDTARR</sequence>
<organism evidence="2 3">
    <name type="scientific">Micromonospora sagamiensis</name>
    <dbReference type="NCBI Taxonomy" id="47875"/>
    <lineage>
        <taxon>Bacteria</taxon>
        <taxon>Bacillati</taxon>
        <taxon>Actinomycetota</taxon>
        <taxon>Actinomycetes</taxon>
        <taxon>Micromonosporales</taxon>
        <taxon>Micromonosporaceae</taxon>
        <taxon>Micromonospora</taxon>
    </lineage>
</organism>
<keyword evidence="3" id="KW-1185">Reference proteome</keyword>
<evidence type="ECO:0000313" key="3">
    <source>
        <dbReference type="Proteomes" id="UP000319728"/>
    </source>
</evidence>
<proteinExistence type="predicted"/>
<name>A0A562WJA6_9ACTN</name>
<reference evidence="2 3" key="1">
    <citation type="submission" date="2019-07" db="EMBL/GenBank/DDBJ databases">
        <title>R&amp;d 2014.</title>
        <authorList>
            <person name="Klenk H.-P."/>
        </authorList>
    </citation>
    <scope>NUCLEOTIDE SEQUENCE [LARGE SCALE GENOMIC DNA]</scope>
    <source>
        <strain evidence="2 3">DSM 43912</strain>
    </source>
</reference>
<feature type="region of interest" description="Disordered" evidence="1">
    <location>
        <begin position="13"/>
        <end position="35"/>
    </location>
</feature>
<gene>
    <name evidence="2" type="ORF">JD81_03919</name>
</gene>
<evidence type="ECO:0000256" key="1">
    <source>
        <dbReference type="SAM" id="MobiDB-lite"/>
    </source>
</evidence>
<feature type="compositionally biased region" description="Low complexity" evidence="1">
    <location>
        <begin position="233"/>
        <end position="246"/>
    </location>
</feature>
<feature type="compositionally biased region" description="Pro residues" evidence="1">
    <location>
        <begin position="275"/>
        <end position="284"/>
    </location>
</feature>
<accession>A0A562WJA6</accession>
<dbReference type="AlphaFoldDB" id="A0A562WJA6"/>
<protein>
    <submittedName>
        <fullName evidence="2">Uncharacterized protein</fullName>
    </submittedName>
</protein>
<feature type="region of interest" description="Disordered" evidence="1">
    <location>
        <begin position="218"/>
        <end position="325"/>
    </location>
</feature>